<dbReference type="AlphaFoldDB" id="A0A7C8UI16"/>
<evidence type="ECO:0000313" key="2">
    <source>
        <dbReference type="EMBL" id="KAF3204965.1"/>
    </source>
</evidence>
<reference evidence="2 3" key="1">
    <citation type="submission" date="2019-06" db="EMBL/GenBank/DDBJ databases">
        <authorList>
            <person name="Palmer J.M."/>
        </authorList>
    </citation>
    <scope>NUCLEOTIDE SEQUENCE [LARGE SCALE GENOMIC DNA]</scope>
    <source>
        <strain evidence="2 3">TWF106</strain>
    </source>
</reference>
<feature type="region of interest" description="Disordered" evidence="1">
    <location>
        <begin position="200"/>
        <end position="342"/>
    </location>
</feature>
<dbReference type="Proteomes" id="UP000472727">
    <property type="component" value="Unassembled WGS sequence"/>
</dbReference>
<sequence length="370" mass="39822">MLRTPLTFFRTLFPGVSQVSTISSNESASSSSSGPTNPDGSGVKPLRIALKWRKISENPEETIIGPSGGDDSSKNGSGGSHDIEGEGFMVEHEETFDEDEFTRRVLGDDGVSASCCVPPQSESLVREKKDDYDEVGGGGDKRKEEKEEKEIKGKGRKKHEDEDEDEDEGEIYYYYYGRDRHHDNSGEGMFPSMMFMLSGEDHGELGAHSPVLLSKPRGGRSLLEDDDDDDDDDDVVSSEDDEDDDDVVDLIKESMPQEELHSLHMSDDDLEDVEDEDEDDDEIDSDDESELPSVLPLRIVREGGKADGSGTAPVRGPAGGSSTGAGAGSSSSTAGSGSGGVGDAVEEVNIITLDKVDEQLADPTIVMSND</sequence>
<evidence type="ECO:0000256" key="1">
    <source>
        <dbReference type="SAM" id="MobiDB-lite"/>
    </source>
</evidence>
<feature type="region of interest" description="Disordered" evidence="1">
    <location>
        <begin position="109"/>
        <end position="168"/>
    </location>
</feature>
<feature type="compositionally biased region" description="Basic and acidic residues" evidence="1">
    <location>
        <begin position="139"/>
        <end position="153"/>
    </location>
</feature>
<name>A0A7C8UI16_ORBOL</name>
<feature type="region of interest" description="Disordered" evidence="1">
    <location>
        <begin position="24"/>
        <end position="45"/>
    </location>
</feature>
<feature type="region of interest" description="Disordered" evidence="1">
    <location>
        <begin position="57"/>
        <end position="84"/>
    </location>
</feature>
<feature type="compositionally biased region" description="Low complexity" evidence="1">
    <location>
        <begin position="24"/>
        <end position="33"/>
    </location>
</feature>
<accession>A0A7C8UI16</accession>
<feature type="compositionally biased region" description="Basic and acidic residues" evidence="1">
    <location>
        <begin position="258"/>
        <end position="267"/>
    </location>
</feature>
<dbReference type="EMBL" id="WIWS01000120">
    <property type="protein sequence ID" value="KAF3204965.1"/>
    <property type="molecule type" value="Genomic_DNA"/>
</dbReference>
<protein>
    <submittedName>
        <fullName evidence="2">Uncharacterized protein</fullName>
    </submittedName>
</protein>
<comment type="caution">
    <text evidence="2">The sequence shown here is derived from an EMBL/GenBank/DDBJ whole genome shotgun (WGS) entry which is preliminary data.</text>
</comment>
<evidence type="ECO:0000313" key="3">
    <source>
        <dbReference type="Proteomes" id="UP000472727"/>
    </source>
</evidence>
<proteinExistence type="predicted"/>
<gene>
    <name evidence="2" type="ORF">TWF106_001368</name>
</gene>
<feature type="compositionally biased region" description="Acidic residues" evidence="1">
    <location>
        <begin position="268"/>
        <end position="290"/>
    </location>
</feature>
<feature type="compositionally biased region" description="Acidic residues" evidence="1">
    <location>
        <begin position="224"/>
        <end position="248"/>
    </location>
</feature>
<organism evidence="2 3">
    <name type="scientific">Orbilia oligospora</name>
    <name type="common">Nematode-trapping fungus</name>
    <name type="synonym">Arthrobotrys oligospora</name>
    <dbReference type="NCBI Taxonomy" id="2813651"/>
    <lineage>
        <taxon>Eukaryota</taxon>
        <taxon>Fungi</taxon>
        <taxon>Dikarya</taxon>
        <taxon>Ascomycota</taxon>
        <taxon>Pezizomycotina</taxon>
        <taxon>Orbiliomycetes</taxon>
        <taxon>Orbiliales</taxon>
        <taxon>Orbiliaceae</taxon>
        <taxon>Orbilia</taxon>
    </lineage>
</organism>
<feature type="compositionally biased region" description="Gly residues" evidence="1">
    <location>
        <begin position="317"/>
        <end position="327"/>
    </location>
</feature>